<gene>
    <name evidence="2" type="ORF">I0K15_09815</name>
</gene>
<dbReference type="InterPro" id="IPR010412">
    <property type="entry name" value="DUF1007"/>
</dbReference>
<dbReference type="AlphaFoldDB" id="A0A7S9LVB6"/>
<organism evidence="2 3">
    <name type="scientific">Pontivivens ytuae</name>
    <dbReference type="NCBI Taxonomy" id="2789856"/>
    <lineage>
        <taxon>Bacteria</taxon>
        <taxon>Pseudomonadati</taxon>
        <taxon>Pseudomonadota</taxon>
        <taxon>Alphaproteobacteria</taxon>
        <taxon>Rhodobacterales</taxon>
        <taxon>Paracoccaceae</taxon>
        <taxon>Pontivivens</taxon>
    </lineage>
</organism>
<dbReference type="KEGG" id="poz:I0K15_09815"/>
<evidence type="ECO:0000313" key="2">
    <source>
        <dbReference type="EMBL" id="QPH55996.1"/>
    </source>
</evidence>
<evidence type="ECO:0000313" key="3">
    <source>
        <dbReference type="Proteomes" id="UP000594800"/>
    </source>
</evidence>
<dbReference type="EMBL" id="CP064942">
    <property type="protein sequence ID" value="QPH55996.1"/>
    <property type="molecule type" value="Genomic_DNA"/>
</dbReference>
<feature type="chain" id="PRO_5032292579" evidence="1">
    <location>
        <begin position="22"/>
        <end position="215"/>
    </location>
</feature>
<keyword evidence="1" id="KW-0732">Signal</keyword>
<dbReference type="Proteomes" id="UP000594800">
    <property type="component" value="Chromosome"/>
</dbReference>
<dbReference type="Pfam" id="PF06226">
    <property type="entry name" value="DUF1007"/>
    <property type="match status" value="1"/>
</dbReference>
<protein>
    <submittedName>
        <fullName evidence="2">DUF1007 family protein</fullName>
    </submittedName>
</protein>
<sequence>MPSLRNIGLALGALAAAPAFAHPHVFIDGGVDFVLREGAVLEALEVTWLYDEFETLYILSSYDISLNDEGGLDEADRQQLVGQQREWPEDFEGTAHLTVEGEDIALERPSALGARLVEGRLELTFTRQLERPIALEQKDVELAFYEATYFYALSIANAPQLLGEPGGCAAQVVPFEPDTQLAALEMTLFELGREETPAIENVGALFADRIALRCD</sequence>
<reference evidence="2 3" key="1">
    <citation type="submission" date="2020-11" db="EMBL/GenBank/DDBJ databases">
        <title>Description of Pontivivens ytuae sp. nov. isolated from deep sea sediment of Mariana Trench.</title>
        <authorList>
            <person name="Wang Z."/>
            <person name="Sun Q.-L."/>
            <person name="Xu X.-D."/>
            <person name="Tang Y.-Z."/>
            <person name="Zhang J."/>
        </authorList>
    </citation>
    <scope>NUCLEOTIDE SEQUENCE [LARGE SCALE GENOMIC DNA]</scope>
    <source>
        <strain evidence="2 3">MT2928</strain>
    </source>
</reference>
<name>A0A7S9LVB6_9RHOB</name>
<evidence type="ECO:0000256" key="1">
    <source>
        <dbReference type="SAM" id="SignalP"/>
    </source>
</evidence>
<proteinExistence type="predicted"/>
<feature type="signal peptide" evidence="1">
    <location>
        <begin position="1"/>
        <end position="21"/>
    </location>
</feature>
<keyword evidence="3" id="KW-1185">Reference proteome</keyword>
<accession>A0A7S9LVB6</accession>